<keyword evidence="2" id="KW-1185">Reference proteome</keyword>
<protein>
    <submittedName>
        <fullName evidence="1">Uncharacterized protein</fullName>
    </submittedName>
</protein>
<evidence type="ECO:0000313" key="1">
    <source>
        <dbReference type="EMBL" id="KAJ9063924.1"/>
    </source>
</evidence>
<name>A0ACC2SNC8_9FUNG</name>
<dbReference type="Proteomes" id="UP001165960">
    <property type="component" value="Unassembled WGS sequence"/>
</dbReference>
<evidence type="ECO:0000313" key="2">
    <source>
        <dbReference type="Proteomes" id="UP001165960"/>
    </source>
</evidence>
<gene>
    <name evidence="1" type="ORF">DSO57_1035805</name>
</gene>
<proteinExistence type="predicted"/>
<dbReference type="EMBL" id="QTSX02004586">
    <property type="protein sequence ID" value="KAJ9063924.1"/>
    <property type="molecule type" value="Genomic_DNA"/>
</dbReference>
<reference evidence="1" key="1">
    <citation type="submission" date="2022-04" db="EMBL/GenBank/DDBJ databases">
        <title>Genome of the entomopathogenic fungus Entomophthora muscae.</title>
        <authorList>
            <person name="Elya C."/>
            <person name="Lovett B.R."/>
            <person name="Lee E."/>
            <person name="Macias A.M."/>
            <person name="Hajek A.E."/>
            <person name="De Bivort B.L."/>
            <person name="Kasson M.T."/>
            <person name="De Fine Licht H.H."/>
            <person name="Stajich J.E."/>
        </authorList>
    </citation>
    <scope>NUCLEOTIDE SEQUENCE</scope>
    <source>
        <strain evidence="1">Berkeley</strain>
    </source>
</reference>
<organism evidence="1 2">
    <name type="scientific">Entomophthora muscae</name>
    <dbReference type="NCBI Taxonomy" id="34485"/>
    <lineage>
        <taxon>Eukaryota</taxon>
        <taxon>Fungi</taxon>
        <taxon>Fungi incertae sedis</taxon>
        <taxon>Zoopagomycota</taxon>
        <taxon>Entomophthoromycotina</taxon>
        <taxon>Entomophthoromycetes</taxon>
        <taxon>Entomophthorales</taxon>
        <taxon>Entomophthoraceae</taxon>
        <taxon>Entomophthora</taxon>
    </lineage>
</organism>
<comment type="caution">
    <text evidence="1">The sequence shown here is derived from an EMBL/GenBank/DDBJ whole genome shotgun (WGS) entry which is preliminary data.</text>
</comment>
<accession>A0ACC2SNC8</accession>
<sequence length="394" mass="44429">MVRVPLAQWSDQRMYGVCADRLVKAFQPSQLPSLFFMFKWVLFTLAVAFDVDVKYTAEAVMYPAISVAERVSNYSGFAKVKLESATQVDLLSSGVNEGSLNGFVEAIHLAYANHHGLVLSPDHVYIAILQGLSIHINLNPESHRSALGLDGRAKEKIKIRADDFVLHRFTNDWQRLFPLFHSTIEDTIDAGVAKLLNLKFTTSTPLSSAVASLAVMDSVKHFFQYTVITRCGIPEIELQGTKDDWLGLKHNALDLIGRFSGLEKWARELEPVLDEFIAAKNNSVNKAFWSRIYKEIGTSGGPFINGWINHLFPYLQDEDGLFRNEYLRNGQSRRNYYGPTLDQFPPGFTQTPFVWEYYSASLDMAFVGGFLGIQKHEKPNFITPALAWAVIHLN</sequence>